<reference evidence="3 4" key="1">
    <citation type="submission" date="2019-10" db="EMBL/GenBank/DDBJ databases">
        <title>Characterization of the phylogenetic diversity of two novel species belonging to the genus Bifidobacterium: Bifidobacterium cebidarum sp. nov. and Bifidobacterium leontopitheci sp. nov.</title>
        <authorList>
            <person name="Lugli G.A."/>
            <person name="Duranti S."/>
            <person name="Milani C."/>
            <person name="Turroni F."/>
            <person name="Ventura M."/>
        </authorList>
    </citation>
    <scope>NUCLEOTIDE SEQUENCE [LARGE SCALE GENOMIC DNA]</scope>
    <source>
        <strain evidence="3 4">DSM 100688</strain>
    </source>
</reference>
<dbReference type="CDD" id="cd04301">
    <property type="entry name" value="NAT_SF"/>
    <property type="match status" value="1"/>
</dbReference>
<dbReference type="GO" id="GO:0016747">
    <property type="term" value="F:acyltransferase activity, transferring groups other than amino-acyl groups"/>
    <property type="evidence" value="ECO:0007669"/>
    <property type="project" value="InterPro"/>
</dbReference>
<sequence length="241" mass="26075">MAATNATTITAEHGGSANLNPTHPNAPGASGITYRRMAWSDVDAVVKEFDDTWGDWSSAAGTPASIALSRHFVLHYLEPATGATIAERDGRFMGVLIVRVPGRPILFPQAKQTLADTDQALAADKAHGAAALRETLQWHALETDLERDTHVNDTTQAEIELFLVAGAARGHGVGGTLWRGAMRDFAGLGVRRYYLHTDSSCDVSFYDHQGLDCEIAWYAADHPQYGDDMDDIFIYSGEVAA</sequence>
<name>A0A6L4WZZ7_9BIFI</name>
<dbReference type="RefSeq" id="WP_239519311.1">
    <property type="nucleotide sequence ID" value="NZ_WBSM01000006.1"/>
</dbReference>
<dbReference type="InterPro" id="IPR016181">
    <property type="entry name" value="Acyl_CoA_acyltransferase"/>
</dbReference>
<dbReference type="Proteomes" id="UP000482084">
    <property type="component" value="Unassembled WGS sequence"/>
</dbReference>
<dbReference type="InterPro" id="IPR000182">
    <property type="entry name" value="GNAT_dom"/>
</dbReference>
<feature type="domain" description="N-acetyltransferase" evidence="2">
    <location>
        <begin position="32"/>
        <end position="230"/>
    </location>
</feature>
<dbReference type="Pfam" id="PF00583">
    <property type="entry name" value="Acetyltransf_1"/>
    <property type="match status" value="1"/>
</dbReference>
<feature type="compositionally biased region" description="Polar residues" evidence="1">
    <location>
        <begin position="1"/>
        <end position="10"/>
    </location>
</feature>
<feature type="region of interest" description="Disordered" evidence="1">
    <location>
        <begin position="1"/>
        <end position="27"/>
    </location>
</feature>
<protein>
    <submittedName>
        <fullName evidence="3">Acetyl transferase</fullName>
    </submittedName>
</protein>
<dbReference type="EMBL" id="WBSM01000006">
    <property type="protein sequence ID" value="KAB8287785.1"/>
    <property type="molecule type" value="Genomic_DNA"/>
</dbReference>
<dbReference type="SUPFAM" id="SSF55729">
    <property type="entry name" value="Acyl-CoA N-acyltransferases (Nat)"/>
    <property type="match status" value="1"/>
</dbReference>
<proteinExistence type="predicted"/>
<accession>A0A6L4WZZ7</accession>
<evidence type="ECO:0000259" key="2">
    <source>
        <dbReference type="PROSITE" id="PS51186"/>
    </source>
</evidence>
<keyword evidence="4" id="KW-1185">Reference proteome</keyword>
<organism evidence="3 4">
    <name type="scientific">Bifidobacterium ramosum</name>
    <dbReference type="NCBI Taxonomy" id="1798158"/>
    <lineage>
        <taxon>Bacteria</taxon>
        <taxon>Bacillati</taxon>
        <taxon>Actinomycetota</taxon>
        <taxon>Actinomycetes</taxon>
        <taxon>Bifidobacteriales</taxon>
        <taxon>Bifidobacteriaceae</taxon>
        <taxon>Bifidobacterium</taxon>
    </lineage>
</organism>
<evidence type="ECO:0000256" key="1">
    <source>
        <dbReference type="SAM" id="MobiDB-lite"/>
    </source>
</evidence>
<dbReference type="AlphaFoldDB" id="A0A6L4WZZ7"/>
<dbReference type="Gene3D" id="3.40.630.30">
    <property type="match status" value="1"/>
</dbReference>
<comment type="caution">
    <text evidence="3">The sequence shown here is derived from an EMBL/GenBank/DDBJ whole genome shotgun (WGS) entry which is preliminary data.</text>
</comment>
<evidence type="ECO:0000313" key="3">
    <source>
        <dbReference type="EMBL" id="KAB8287785.1"/>
    </source>
</evidence>
<keyword evidence="3" id="KW-0808">Transferase</keyword>
<evidence type="ECO:0000313" key="4">
    <source>
        <dbReference type="Proteomes" id="UP000482084"/>
    </source>
</evidence>
<dbReference type="PROSITE" id="PS51186">
    <property type="entry name" value="GNAT"/>
    <property type="match status" value="1"/>
</dbReference>
<gene>
    <name evidence="3" type="ORF">DSM100688_1252</name>
</gene>